<evidence type="ECO:0000256" key="1">
    <source>
        <dbReference type="ARBA" id="ARBA00022588"/>
    </source>
</evidence>
<evidence type="ECO:0000256" key="6">
    <source>
        <dbReference type="PROSITE-ProRule" id="PRU01052"/>
    </source>
</evidence>
<evidence type="ECO:0000256" key="2">
    <source>
        <dbReference type="ARBA" id="ARBA00022741"/>
    </source>
</evidence>
<evidence type="ECO:0000313" key="11">
    <source>
        <dbReference type="Proteomes" id="UP001066276"/>
    </source>
</evidence>
<dbReference type="EMBL" id="JANPWB010000011">
    <property type="protein sequence ID" value="KAJ1132945.1"/>
    <property type="molecule type" value="Genomic_DNA"/>
</dbReference>
<dbReference type="Proteomes" id="UP001066276">
    <property type="component" value="Chromosome 7"/>
</dbReference>
<evidence type="ECO:0000256" key="7">
    <source>
        <dbReference type="SAM" id="Coils"/>
    </source>
</evidence>
<dbReference type="SUPFAM" id="SSF52540">
    <property type="entry name" value="P-loop containing nucleoside triphosphate hydrolases"/>
    <property type="match status" value="2"/>
</dbReference>
<evidence type="ECO:0000256" key="4">
    <source>
        <dbReference type="ARBA" id="ARBA00022859"/>
    </source>
</evidence>
<dbReference type="InterPro" id="IPR015894">
    <property type="entry name" value="Guanylate-bd_N"/>
</dbReference>
<dbReference type="FunFam" id="1.20.1000.10:FF:000001">
    <property type="entry name" value="Guanylate binding protein 1"/>
    <property type="match status" value="1"/>
</dbReference>
<evidence type="ECO:0000259" key="9">
    <source>
        <dbReference type="PROSITE" id="PS51715"/>
    </source>
</evidence>
<feature type="region of interest" description="Disordered" evidence="8">
    <location>
        <begin position="382"/>
        <end position="415"/>
    </location>
</feature>
<dbReference type="CDD" id="cd01851">
    <property type="entry name" value="GBP"/>
    <property type="match status" value="1"/>
</dbReference>
<proteinExistence type="inferred from homology"/>
<comment type="similarity">
    <text evidence="6">Belongs to the TRAFAC class dynamin-like GTPase superfamily. GB1/RHD3 GTPase family.</text>
</comment>
<feature type="compositionally biased region" description="Low complexity" evidence="8">
    <location>
        <begin position="383"/>
        <end position="395"/>
    </location>
</feature>
<gene>
    <name evidence="10" type="ORF">NDU88_011246</name>
</gene>
<evidence type="ECO:0000256" key="5">
    <source>
        <dbReference type="ARBA" id="ARBA00023134"/>
    </source>
</evidence>
<evidence type="ECO:0000313" key="10">
    <source>
        <dbReference type="EMBL" id="KAJ1132945.1"/>
    </source>
</evidence>
<dbReference type="SUPFAM" id="SSF48340">
    <property type="entry name" value="Interferon-induced guanylate-binding protein 1 (GBP1), C-terminal domain"/>
    <property type="match status" value="1"/>
</dbReference>
<feature type="domain" description="GB1/RHD3-type G" evidence="9">
    <location>
        <begin position="445"/>
        <end position="684"/>
    </location>
</feature>
<dbReference type="FunFam" id="3.40.50.300:FF:000422">
    <property type="entry name" value="Guanylate-binding protein 1"/>
    <property type="match status" value="1"/>
</dbReference>
<evidence type="ECO:0000256" key="8">
    <source>
        <dbReference type="SAM" id="MobiDB-lite"/>
    </source>
</evidence>
<keyword evidence="4" id="KW-0391">Immunity</keyword>
<dbReference type="PROSITE" id="PS51715">
    <property type="entry name" value="G_GB1_RHD3"/>
    <property type="match status" value="1"/>
</dbReference>
<organism evidence="10 11">
    <name type="scientific">Pleurodeles waltl</name>
    <name type="common">Iberian ribbed newt</name>
    <dbReference type="NCBI Taxonomy" id="8319"/>
    <lineage>
        <taxon>Eukaryota</taxon>
        <taxon>Metazoa</taxon>
        <taxon>Chordata</taxon>
        <taxon>Craniata</taxon>
        <taxon>Vertebrata</taxon>
        <taxon>Euteleostomi</taxon>
        <taxon>Amphibia</taxon>
        <taxon>Batrachia</taxon>
        <taxon>Caudata</taxon>
        <taxon>Salamandroidea</taxon>
        <taxon>Salamandridae</taxon>
        <taxon>Pleurodelinae</taxon>
        <taxon>Pleurodeles</taxon>
    </lineage>
</organism>
<feature type="coiled-coil region" evidence="7">
    <location>
        <begin position="883"/>
        <end position="990"/>
    </location>
</feature>
<keyword evidence="5" id="KW-0342">GTP-binding</keyword>
<keyword evidence="2" id="KW-0547">Nucleotide-binding</keyword>
<name>A0AAV7PY47_PLEWA</name>
<dbReference type="GO" id="GO:0005525">
    <property type="term" value="F:GTP binding"/>
    <property type="evidence" value="ECO:0007669"/>
    <property type="project" value="UniProtKB-KW"/>
</dbReference>
<keyword evidence="7" id="KW-0175">Coiled coil</keyword>
<dbReference type="Pfam" id="PF02263">
    <property type="entry name" value="GBP"/>
    <property type="match status" value="2"/>
</dbReference>
<keyword evidence="1" id="KW-0399">Innate immunity</keyword>
<accession>A0AAV7PY47</accession>
<feature type="coiled-coil region" evidence="7">
    <location>
        <begin position="786"/>
        <end position="813"/>
    </location>
</feature>
<protein>
    <recommendedName>
        <fullName evidence="9">GB1/RHD3-type G domain-containing protein</fullName>
    </recommendedName>
</protein>
<dbReference type="InterPro" id="IPR027417">
    <property type="entry name" value="P-loop_NTPase"/>
</dbReference>
<keyword evidence="3" id="KW-0378">Hydrolase</keyword>
<dbReference type="Pfam" id="PF02841">
    <property type="entry name" value="GBP_C"/>
    <property type="match status" value="1"/>
</dbReference>
<keyword evidence="11" id="KW-1185">Reference proteome</keyword>
<dbReference type="GO" id="GO:0045087">
    <property type="term" value="P:innate immune response"/>
    <property type="evidence" value="ECO:0007669"/>
    <property type="project" value="UniProtKB-KW"/>
</dbReference>
<dbReference type="InterPro" id="IPR037684">
    <property type="entry name" value="GBP_C"/>
</dbReference>
<dbReference type="CDD" id="cd16269">
    <property type="entry name" value="GBP_C"/>
    <property type="match status" value="1"/>
</dbReference>
<dbReference type="Gene3D" id="3.40.50.300">
    <property type="entry name" value="P-loop containing nucleotide triphosphate hydrolases"/>
    <property type="match status" value="2"/>
</dbReference>
<sequence>MMEGPVCLVEVTPSGGLSLNPEGLEILRSVDDALEVVAIFGPKDTGKTFLMDQISGKEKPFGLSQQRGAKAPGIWMRCLPHPMGRNHILVLLDTDGFRDEDDFKVFSWLFLLNILTSSVFIYNTRPFGDLQEELIHLKYMDKASTMVCVDASFPEDTSLLLQGILPEFVCCMRDFPEDSQKEEEMLATNHSLDYALGHSDDTDVPLEGYRLFPKRKLFHFSHPSSSMGDQDLGVLPQNLLDLYFQAQVSRFWDYVLSRMPKTTLGERTVNGRILAGFFEHYVNCLTCDEVIVLSDLFDLFEEDICSFQQRDLNRLKDRREVEPRQAPNVCPQSPEITSKPKKIRGMPEMVHEPRRETVILSQNAATASASLFKEEGIFSMHGSLSSRSSQRPPSSTEKRLHLQRSSGQDRAPVPTMDKPICLIENLPNEGLQVNQEALEILSRISQPVVVVAIVGPYRTGKSYLMNKLAGKPTGFSLGATIQSHTKGIWMWCVPHPQKVSHTLVLLDTEGLGDVEKGDSTNDSWIFALAVLLSSTFVYNSMGTIDYQAMEQLHYVTELTERIRVRTARSEAALEEDDSEFISFFPAFVWAVRDFTLGLELNGRAITEDEYLENALKLLPDADSKRNLPKQYIRRYFPTRKCFVFDCPSTKKKLAVIETLRDDELEPDFITQTQKFCNHVHSSANTKTIKGGHIVTGTLLGNLAVTYVDAIRSGTIPCMENAVLALAQIENSAAVQEALLQYVHGMENAAQEQFPTDTVKEFMFLHTSCQKEALQVFLDRSFKDDDEQFLKELADQVEAKCKDFQQRNDQASSDRCLALLLEDKETLEEMVSKGAFAKPGGYQLFMEAQKQMVEAYNFTPSKGLKADQVLHEVLKSQETTAQTVLQMDSALKEKEKEAAEERAKAEALEREARVRQEMYEQSQQMLAEQERAHTEHTQQLQQKMDEDRRKLIQEQEMVITRKLQEQQRLLQEGFNKESARLSAEIQRIQQQIPKPPKRRTCVIS</sequence>
<comment type="caution">
    <text evidence="10">The sequence shown here is derived from an EMBL/GenBank/DDBJ whole genome shotgun (WGS) entry which is preliminary data.</text>
</comment>
<dbReference type="InterPro" id="IPR003191">
    <property type="entry name" value="Guanylate-bd/ATL_C"/>
</dbReference>
<dbReference type="GO" id="GO:0003924">
    <property type="term" value="F:GTPase activity"/>
    <property type="evidence" value="ECO:0007669"/>
    <property type="project" value="InterPro"/>
</dbReference>
<reference evidence="10" key="1">
    <citation type="journal article" date="2022" name="bioRxiv">
        <title>Sequencing and chromosome-scale assembly of the giantPleurodeles waltlgenome.</title>
        <authorList>
            <person name="Brown T."/>
            <person name="Elewa A."/>
            <person name="Iarovenko S."/>
            <person name="Subramanian E."/>
            <person name="Araus A.J."/>
            <person name="Petzold A."/>
            <person name="Susuki M."/>
            <person name="Suzuki K.-i.T."/>
            <person name="Hayashi T."/>
            <person name="Toyoda A."/>
            <person name="Oliveira C."/>
            <person name="Osipova E."/>
            <person name="Leigh N.D."/>
            <person name="Simon A."/>
            <person name="Yun M.H."/>
        </authorList>
    </citation>
    <scope>NUCLEOTIDE SEQUENCE</scope>
    <source>
        <strain evidence="10">20211129_DDA</strain>
        <tissue evidence="10">Liver</tissue>
    </source>
</reference>
<dbReference type="AlphaFoldDB" id="A0AAV7PY47"/>
<dbReference type="InterPro" id="IPR036543">
    <property type="entry name" value="Guanylate-bd_C_sf"/>
</dbReference>
<evidence type="ECO:0000256" key="3">
    <source>
        <dbReference type="ARBA" id="ARBA00022801"/>
    </source>
</evidence>
<dbReference type="InterPro" id="IPR030386">
    <property type="entry name" value="G_GB1_RHD3_dom"/>
</dbReference>
<dbReference type="Gene3D" id="1.20.1000.10">
    <property type="entry name" value="Guanylate-binding protein, C-terminal domain"/>
    <property type="match status" value="1"/>
</dbReference>
<dbReference type="PANTHER" id="PTHR10751">
    <property type="entry name" value="GUANYLATE BINDING PROTEIN"/>
    <property type="match status" value="1"/>
</dbReference>